<evidence type="ECO:0000256" key="4">
    <source>
        <dbReference type="ARBA" id="ARBA00022980"/>
    </source>
</evidence>
<evidence type="ECO:0000256" key="5">
    <source>
        <dbReference type="ARBA" id="ARBA00022989"/>
    </source>
</evidence>
<feature type="transmembrane region" description="Helical" evidence="11">
    <location>
        <begin position="273"/>
        <end position="293"/>
    </location>
</feature>
<evidence type="ECO:0000256" key="11">
    <source>
        <dbReference type="SAM" id="Phobius"/>
    </source>
</evidence>
<proteinExistence type="inferred from homology"/>
<dbReference type="FunFam" id="1.20.1250.20:FF:000034">
    <property type="entry name" value="MFS general substrate transporter"/>
    <property type="match status" value="1"/>
</dbReference>
<evidence type="ECO:0000256" key="10">
    <source>
        <dbReference type="SAM" id="MobiDB-lite"/>
    </source>
</evidence>
<feature type="transmembrane region" description="Helical" evidence="11">
    <location>
        <begin position="202"/>
        <end position="224"/>
    </location>
</feature>
<evidence type="ECO:0000313" key="13">
    <source>
        <dbReference type="EMBL" id="CRG88605.1"/>
    </source>
</evidence>
<keyword evidence="5 11" id="KW-1133">Transmembrane helix</keyword>
<feature type="transmembrane region" description="Helical" evidence="11">
    <location>
        <begin position="139"/>
        <end position="157"/>
    </location>
</feature>
<dbReference type="AlphaFoldDB" id="A0A0U1LZ73"/>
<evidence type="ECO:0000256" key="3">
    <source>
        <dbReference type="ARBA" id="ARBA00022692"/>
    </source>
</evidence>
<feature type="transmembrane region" description="Helical" evidence="11">
    <location>
        <begin position="42"/>
        <end position="60"/>
    </location>
</feature>
<evidence type="ECO:0000259" key="12">
    <source>
        <dbReference type="PROSITE" id="PS50850"/>
    </source>
</evidence>
<dbReference type="InterPro" id="IPR036259">
    <property type="entry name" value="MFS_trans_sf"/>
</dbReference>
<dbReference type="PROSITE" id="PS50850">
    <property type="entry name" value="MFS"/>
    <property type="match status" value="1"/>
</dbReference>
<dbReference type="OMA" id="GFTTMMQ"/>
<dbReference type="FunFam" id="1.20.1250.20:FF:000068">
    <property type="entry name" value="MFS general substrate transporter"/>
    <property type="match status" value="1"/>
</dbReference>
<feature type="transmembrane region" description="Helical" evidence="11">
    <location>
        <begin position="337"/>
        <end position="357"/>
    </location>
</feature>
<feature type="transmembrane region" description="Helical" evidence="11">
    <location>
        <begin position="109"/>
        <end position="127"/>
    </location>
</feature>
<feature type="region of interest" description="Disordered" evidence="10">
    <location>
        <begin position="493"/>
        <end position="517"/>
    </location>
</feature>
<dbReference type="Pfam" id="PF05162">
    <property type="entry name" value="Ribosomal_L41"/>
    <property type="match status" value="1"/>
</dbReference>
<organism evidence="13 14">
    <name type="scientific">Talaromyces islandicus</name>
    <name type="common">Penicillium islandicum</name>
    <dbReference type="NCBI Taxonomy" id="28573"/>
    <lineage>
        <taxon>Eukaryota</taxon>
        <taxon>Fungi</taxon>
        <taxon>Dikarya</taxon>
        <taxon>Ascomycota</taxon>
        <taxon>Pezizomycotina</taxon>
        <taxon>Eurotiomycetes</taxon>
        <taxon>Eurotiomycetidae</taxon>
        <taxon>Eurotiales</taxon>
        <taxon>Trichocomaceae</taxon>
        <taxon>Talaromyces</taxon>
        <taxon>Talaromyces sect. Islandici</taxon>
    </lineage>
</organism>
<dbReference type="GO" id="GO:0003735">
    <property type="term" value="F:structural constituent of ribosome"/>
    <property type="evidence" value="ECO:0007669"/>
    <property type="project" value="UniProtKB-UniRule"/>
</dbReference>
<dbReference type="EMBL" id="CVMT01000005">
    <property type="protein sequence ID" value="CRG88605.1"/>
    <property type="molecule type" value="Genomic_DNA"/>
</dbReference>
<feature type="transmembrane region" description="Helical" evidence="11">
    <location>
        <begin position="313"/>
        <end position="330"/>
    </location>
</feature>
<accession>A0A0U1LZ73</accession>
<keyword evidence="2" id="KW-0813">Transport</keyword>
<feature type="domain" description="Major facilitator superfamily (MFS) profile" evidence="12">
    <location>
        <begin position="42"/>
        <end position="455"/>
    </location>
</feature>
<name>A0A0U1LZ73_TALIS</name>
<protein>
    <recommendedName>
        <fullName evidence="9">60S ribosomal protein L41</fullName>
    </recommendedName>
</protein>
<dbReference type="Gene3D" id="1.20.1250.20">
    <property type="entry name" value="MFS general substrate transporter like domains"/>
    <property type="match status" value="2"/>
</dbReference>
<feature type="transmembrane region" description="Helical" evidence="11">
    <location>
        <begin position="169"/>
        <end position="190"/>
    </location>
</feature>
<dbReference type="GO" id="GO:0005840">
    <property type="term" value="C:ribosome"/>
    <property type="evidence" value="ECO:0007669"/>
    <property type="project" value="UniProtKB-KW"/>
</dbReference>
<feature type="transmembrane region" description="Helical" evidence="11">
    <location>
        <begin position="363"/>
        <end position="386"/>
    </location>
</feature>
<feature type="transmembrane region" description="Helical" evidence="11">
    <location>
        <begin position="80"/>
        <end position="102"/>
    </location>
</feature>
<dbReference type="InterPro" id="IPR020846">
    <property type="entry name" value="MFS_dom"/>
</dbReference>
<evidence type="ECO:0000313" key="14">
    <source>
        <dbReference type="Proteomes" id="UP000054383"/>
    </source>
</evidence>
<dbReference type="GO" id="GO:1990904">
    <property type="term" value="C:ribonucleoprotein complex"/>
    <property type="evidence" value="ECO:0007669"/>
    <property type="project" value="UniProtKB-KW"/>
</dbReference>
<dbReference type="GO" id="GO:0005886">
    <property type="term" value="C:plasma membrane"/>
    <property type="evidence" value="ECO:0007669"/>
    <property type="project" value="TreeGrafter"/>
</dbReference>
<dbReference type="OrthoDB" id="2985014at2759"/>
<dbReference type="SUPFAM" id="SSF103473">
    <property type="entry name" value="MFS general substrate transporter"/>
    <property type="match status" value="1"/>
</dbReference>
<dbReference type="InterPro" id="IPR011701">
    <property type="entry name" value="MFS"/>
</dbReference>
<dbReference type="GO" id="GO:0022857">
    <property type="term" value="F:transmembrane transporter activity"/>
    <property type="evidence" value="ECO:0007669"/>
    <property type="project" value="InterPro"/>
</dbReference>
<comment type="subunit">
    <text evidence="9">Component of the large ribosomal subunit.</text>
</comment>
<dbReference type="STRING" id="28573.A0A0U1LZ73"/>
<keyword evidence="4 9" id="KW-0689">Ribosomal protein</keyword>
<evidence type="ECO:0000256" key="7">
    <source>
        <dbReference type="ARBA" id="ARBA00023274"/>
    </source>
</evidence>
<keyword evidence="3 11" id="KW-0812">Transmembrane</keyword>
<dbReference type="Proteomes" id="UP000054383">
    <property type="component" value="Unassembled WGS sequence"/>
</dbReference>
<dbReference type="InterPro" id="IPR007836">
    <property type="entry name" value="Ribosomal_eS32"/>
</dbReference>
<evidence type="ECO:0000256" key="1">
    <source>
        <dbReference type="ARBA" id="ARBA00004141"/>
    </source>
</evidence>
<reference evidence="13 14" key="1">
    <citation type="submission" date="2015-04" db="EMBL/GenBank/DDBJ databases">
        <authorList>
            <person name="Syromyatnikov M.Y."/>
            <person name="Popov V.N."/>
        </authorList>
    </citation>
    <scope>NUCLEOTIDE SEQUENCE [LARGE SCALE GENOMIC DNA]</scope>
    <source>
        <strain evidence="13">WF-38-12</strain>
    </source>
</reference>
<keyword evidence="6 11" id="KW-0472">Membrane</keyword>
<dbReference type="PANTHER" id="PTHR43791:SF46">
    <property type="entry name" value="MAJOR FACILITATOR SUPERFAMILY (MFS) PROFILE DOMAIN-CONTAINING PROTEIN-RELATED"/>
    <property type="match status" value="1"/>
</dbReference>
<gene>
    <name evidence="13" type="ORF">PISL3812_05636</name>
</gene>
<dbReference type="Pfam" id="PF07690">
    <property type="entry name" value="MFS_1"/>
    <property type="match status" value="1"/>
</dbReference>
<evidence type="ECO:0000256" key="8">
    <source>
        <dbReference type="ARBA" id="ARBA00043969"/>
    </source>
</evidence>
<dbReference type="PANTHER" id="PTHR43791">
    <property type="entry name" value="PERMEASE-RELATED"/>
    <property type="match status" value="1"/>
</dbReference>
<evidence type="ECO:0000256" key="6">
    <source>
        <dbReference type="ARBA" id="ARBA00023136"/>
    </source>
</evidence>
<keyword evidence="7 9" id="KW-0687">Ribonucleoprotein</keyword>
<evidence type="ECO:0000256" key="2">
    <source>
        <dbReference type="ARBA" id="ARBA00022448"/>
    </source>
</evidence>
<keyword evidence="14" id="KW-1185">Reference proteome</keyword>
<feature type="transmembrane region" description="Helical" evidence="11">
    <location>
        <begin position="425"/>
        <end position="449"/>
    </location>
</feature>
<dbReference type="GO" id="GO:0006412">
    <property type="term" value="P:translation"/>
    <property type="evidence" value="ECO:0007669"/>
    <property type="project" value="InterPro"/>
</dbReference>
<feature type="transmembrane region" description="Helical" evidence="11">
    <location>
        <begin position="398"/>
        <end position="419"/>
    </location>
</feature>
<sequence>MGFDEAKDERNGDDDTLRALDEMPALVSTTERRLMAKIDLHVLPMLCVLYLMAFLDRVNISNAALLGLKTDLDIVHGTKYSTALTIFFVPYIVSEVPSNILLKKLKPHVWLSLCMALFGFTMTMQGLVQNWGGLMATRFFLGLFEAGMFPGCFYLLSCWYKKSEAQKRFTFFFSSTTLAGAFGGLLAYGISRMDGIRGYKGWRWIFIIEGLLTIVLAVVGFWAIPDFPETVGWLKEDEKAFIKAKLEKDSGKSIHARAITLRDTLNVFKDYKIFLASLAYFGLIVPAYGYAYFSTSIINTYGYDAVTTQLYSVPPWAAAFGFALFTAYCSDKLRHRFAFAFVTICIAIAGLAILLNVHNRQHVQYGALFLVTSGVYSAMPIVICWFAMNLGGHHRKSVATAFQIGFGNAGGFISTYVFFPPTYRTGYIIAISFCCLAAASCIAYALSLWHANRQRARNATVSNPDALMSAQEEEDETLGDMAPSYRLEPSAKMRAKWRKKRVRRLKRKRRKVRARSK</sequence>
<comment type="subcellular location">
    <subcellularLocation>
        <location evidence="1">Membrane</location>
        <topology evidence="1">Multi-pass membrane protein</topology>
    </subcellularLocation>
</comment>
<evidence type="ECO:0000256" key="9">
    <source>
        <dbReference type="RuleBase" id="RU368055"/>
    </source>
</evidence>
<comment type="similarity">
    <text evidence="8 9">Belongs to the eukaryotic ribosomal protein eS32 family.</text>
</comment>